<dbReference type="AlphaFoldDB" id="A0A6A4H229"/>
<evidence type="ECO:0000256" key="1">
    <source>
        <dbReference type="SAM" id="Phobius"/>
    </source>
</evidence>
<name>A0A6A4H229_9AGAR</name>
<keyword evidence="1" id="KW-0812">Transmembrane</keyword>
<dbReference type="EMBL" id="ML769614">
    <property type="protein sequence ID" value="KAE9391753.1"/>
    <property type="molecule type" value="Genomic_DNA"/>
</dbReference>
<keyword evidence="1" id="KW-0472">Membrane</keyword>
<accession>A0A6A4H229</accession>
<sequence length="162" mass="18907">MCHHIKPKSISSYLSGICNQLEVFYLNIRRNCLHPIVKQTLKGCKKIHQSIASRKCPLQWTELTRVHDKLHSSSSFDNLLFLTLLFVGFFALMRLGELVFPNKIDLQDFRKVIMCLFFIADDEHIEFNLPTHKADHTFEGNWILIKATGDRDDPIKLTQFYV</sequence>
<evidence type="ECO:0000313" key="3">
    <source>
        <dbReference type="Proteomes" id="UP000799118"/>
    </source>
</evidence>
<proteinExistence type="predicted"/>
<evidence type="ECO:0000313" key="2">
    <source>
        <dbReference type="EMBL" id="KAE9391753.1"/>
    </source>
</evidence>
<keyword evidence="3" id="KW-1185">Reference proteome</keyword>
<feature type="transmembrane region" description="Helical" evidence="1">
    <location>
        <begin position="79"/>
        <end position="100"/>
    </location>
</feature>
<dbReference type="OrthoDB" id="5598396at2759"/>
<reference evidence="2" key="1">
    <citation type="journal article" date="2019" name="Environ. Microbiol.">
        <title>Fungal ecological strategies reflected in gene transcription - a case study of two litter decomposers.</title>
        <authorList>
            <person name="Barbi F."/>
            <person name="Kohler A."/>
            <person name="Barry K."/>
            <person name="Baskaran P."/>
            <person name="Daum C."/>
            <person name="Fauchery L."/>
            <person name="Ihrmark K."/>
            <person name="Kuo A."/>
            <person name="LaButti K."/>
            <person name="Lipzen A."/>
            <person name="Morin E."/>
            <person name="Grigoriev I.V."/>
            <person name="Henrissat B."/>
            <person name="Lindahl B."/>
            <person name="Martin F."/>
        </authorList>
    </citation>
    <scope>NUCLEOTIDE SEQUENCE</scope>
    <source>
        <strain evidence="2">JB14</strain>
    </source>
</reference>
<organism evidence="2 3">
    <name type="scientific">Gymnopus androsaceus JB14</name>
    <dbReference type="NCBI Taxonomy" id="1447944"/>
    <lineage>
        <taxon>Eukaryota</taxon>
        <taxon>Fungi</taxon>
        <taxon>Dikarya</taxon>
        <taxon>Basidiomycota</taxon>
        <taxon>Agaricomycotina</taxon>
        <taxon>Agaricomycetes</taxon>
        <taxon>Agaricomycetidae</taxon>
        <taxon>Agaricales</taxon>
        <taxon>Marasmiineae</taxon>
        <taxon>Omphalotaceae</taxon>
        <taxon>Gymnopus</taxon>
    </lineage>
</organism>
<dbReference type="Proteomes" id="UP000799118">
    <property type="component" value="Unassembled WGS sequence"/>
</dbReference>
<gene>
    <name evidence="2" type="ORF">BT96DRAFT_1059820</name>
</gene>
<keyword evidence="1" id="KW-1133">Transmembrane helix</keyword>
<protein>
    <submittedName>
        <fullName evidence="2">Uncharacterized protein</fullName>
    </submittedName>
</protein>